<keyword evidence="1" id="KW-0732">Signal</keyword>
<dbReference type="Proteomes" id="UP000605846">
    <property type="component" value="Unassembled WGS sequence"/>
</dbReference>
<protein>
    <recommendedName>
        <fullName evidence="3">Purple acid phosphatase</fullName>
        <ecNumber evidence="3">3.1.3.2</ecNumber>
    </recommendedName>
</protein>
<dbReference type="Pfam" id="PF00149">
    <property type="entry name" value="Metallophos"/>
    <property type="match status" value="1"/>
</dbReference>
<dbReference type="SUPFAM" id="SSF56300">
    <property type="entry name" value="Metallo-dependent phosphatases"/>
    <property type="match status" value="1"/>
</dbReference>
<evidence type="ECO:0000259" key="6">
    <source>
        <dbReference type="Pfam" id="PF16656"/>
    </source>
</evidence>
<dbReference type="Gene3D" id="3.60.21.10">
    <property type="match status" value="1"/>
</dbReference>
<accession>A0A8H7BUY9</accession>
<dbReference type="InterPro" id="IPR041792">
    <property type="entry name" value="MPP_PAP"/>
</dbReference>
<evidence type="ECO:0000256" key="2">
    <source>
        <dbReference type="ARBA" id="ARBA00023180"/>
    </source>
</evidence>
<evidence type="ECO:0000259" key="4">
    <source>
        <dbReference type="Pfam" id="PF00149"/>
    </source>
</evidence>
<dbReference type="SUPFAM" id="SSF49363">
    <property type="entry name" value="Purple acid phosphatase, N-terminal domain"/>
    <property type="match status" value="1"/>
</dbReference>
<dbReference type="EMBL" id="JABAYA010000012">
    <property type="protein sequence ID" value="KAF7731024.1"/>
    <property type="molecule type" value="Genomic_DNA"/>
</dbReference>
<dbReference type="InterPro" id="IPR004843">
    <property type="entry name" value="Calcineurin-like_PHP"/>
</dbReference>
<dbReference type="GO" id="GO:0003993">
    <property type="term" value="F:acid phosphatase activity"/>
    <property type="evidence" value="ECO:0007669"/>
    <property type="project" value="UniProtKB-EC"/>
</dbReference>
<evidence type="ECO:0000259" key="5">
    <source>
        <dbReference type="Pfam" id="PF14008"/>
    </source>
</evidence>
<sequence>MIHGSTGGPGKWSVPDLYNTMIGDDWNRTYGPAEPQQIHLSLASEAKYAKVQFATTSETKRSFLRYWPKTQDSREDRVTITGSEDWTFVDGGPEKRRLYLHNIKTNALNSATVYQYQVGSVPSDNAKTIWSSVYEFHTASDDDTFSFLATADVGTDNAVAVPHLIHFAKTHKYDFVTLSGDQAYNMADFNGEKGDEYMNFAQQLFARIPYLGAPGNHEMAYNFSHYKNRFNIVPYEESNFADSMTYSFNYKSLHLISFSTEIYFEGSDDEIRTAINWLEADLQEAVKNRHLRPWIILSTHRPVYCSSDNEDCSWRSELIRDGVQSNDTNSRWGGLEDLLLKYKVDIYLSGHVHNYERTYPVAKGLRTSTIYHNAPSFFQLLIGNGGQPEGAVQFNKTGPYPDWSAVRYDGYGFSTIKVSPTSMEIKHHEAKLDGRLGRLIDEFTITKD</sequence>
<evidence type="ECO:0000313" key="7">
    <source>
        <dbReference type="EMBL" id="KAF7731024.1"/>
    </source>
</evidence>
<comment type="caution">
    <text evidence="7">The sequence shown here is derived from an EMBL/GenBank/DDBJ whole genome shotgun (WGS) entry which is preliminary data.</text>
</comment>
<dbReference type="InterPro" id="IPR029052">
    <property type="entry name" value="Metallo-depent_PP-like"/>
</dbReference>
<dbReference type="Pfam" id="PF16656">
    <property type="entry name" value="Pur_ac_phosph_N"/>
    <property type="match status" value="1"/>
</dbReference>
<evidence type="ECO:0000313" key="8">
    <source>
        <dbReference type="Proteomes" id="UP000605846"/>
    </source>
</evidence>
<dbReference type="InterPro" id="IPR015914">
    <property type="entry name" value="PAPs_N"/>
</dbReference>
<dbReference type="OrthoDB" id="45007at2759"/>
<organism evidence="7 8">
    <name type="scientific">Apophysomyces ossiformis</name>
    <dbReference type="NCBI Taxonomy" id="679940"/>
    <lineage>
        <taxon>Eukaryota</taxon>
        <taxon>Fungi</taxon>
        <taxon>Fungi incertae sedis</taxon>
        <taxon>Mucoromycota</taxon>
        <taxon>Mucoromycotina</taxon>
        <taxon>Mucoromycetes</taxon>
        <taxon>Mucorales</taxon>
        <taxon>Mucorineae</taxon>
        <taxon>Mucoraceae</taxon>
        <taxon>Apophysomyces</taxon>
    </lineage>
</organism>
<dbReference type="InterPro" id="IPR008963">
    <property type="entry name" value="Purple_acid_Pase-like_N"/>
</dbReference>
<name>A0A8H7BUY9_9FUNG</name>
<dbReference type="AlphaFoldDB" id="A0A8H7BUY9"/>
<dbReference type="Pfam" id="PF14008">
    <property type="entry name" value="Metallophos_C"/>
    <property type="match status" value="1"/>
</dbReference>
<dbReference type="PANTHER" id="PTHR45867">
    <property type="entry name" value="PURPLE ACID PHOSPHATASE"/>
    <property type="match status" value="1"/>
</dbReference>
<dbReference type="InterPro" id="IPR025733">
    <property type="entry name" value="PAPs_C"/>
</dbReference>
<evidence type="ECO:0000256" key="3">
    <source>
        <dbReference type="RuleBase" id="RU361203"/>
    </source>
</evidence>
<gene>
    <name evidence="7" type="ORF">EC973_001070</name>
</gene>
<dbReference type="CDD" id="cd00839">
    <property type="entry name" value="MPP_PAPs"/>
    <property type="match status" value="1"/>
</dbReference>
<comment type="similarity">
    <text evidence="3">Belongs to the metallophosphoesterase superfamily. Purple acid phosphatase family.</text>
</comment>
<dbReference type="EC" id="3.1.3.2" evidence="3"/>
<keyword evidence="3" id="KW-0378">Hydrolase</keyword>
<keyword evidence="2" id="KW-0325">Glycoprotein</keyword>
<comment type="catalytic activity">
    <reaction evidence="3">
        <text>a phosphate monoester + H2O = an alcohol + phosphate</text>
        <dbReference type="Rhea" id="RHEA:15017"/>
        <dbReference type="ChEBI" id="CHEBI:15377"/>
        <dbReference type="ChEBI" id="CHEBI:30879"/>
        <dbReference type="ChEBI" id="CHEBI:43474"/>
        <dbReference type="ChEBI" id="CHEBI:67140"/>
        <dbReference type="EC" id="3.1.3.2"/>
    </reaction>
</comment>
<dbReference type="Gene3D" id="2.60.40.380">
    <property type="entry name" value="Purple acid phosphatase-like, N-terminal"/>
    <property type="match status" value="1"/>
</dbReference>
<reference evidence="7" key="1">
    <citation type="submission" date="2020-01" db="EMBL/GenBank/DDBJ databases">
        <title>Genome Sequencing of Three Apophysomyces-Like Fungal Strains Confirms a Novel Fungal Genus in the Mucoromycota with divergent Burkholderia-like Endosymbiotic Bacteria.</title>
        <authorList>
            <person name="Stajich J.E."/>
            <person name="Macias A.M."/>
            <person name="Carter-House D."/>
            <person name="Lovett B."/>
            <person name="Kasson L.R."/>
            <person name="Berry K."/>
            <person name="Grigoriev I."/>
            <person name="Chang Y."/>
            <person name="Spatafora J."/>
            <person name="Kasson M.T."/>
        </authorList>
    </citation>
    <scope>NUCLEOTIDE SEQUENCE</scope>
    <source>
        <strain evidence="7">NRRL A-21654</strain>
    </source>
</reference>
<evidence type="ECO:0000256" key="1">
    <source>
        <dbReference type="ARBA" id="ARBA00022729"/>
    </source>
</evidence>
<dbReference type="PANTHER" id="PTHR45867:SF3">
    <property type="entry name" value="ACID PHOSPHATASE TYPE 7"/>
    <property type="match status" value="1"/>
</dbReference>
<feature type="domain" description="Purple acid phosphatase N-terminal" evidence="6">
    <location>
        <begin position="35"/>
        <end position="138"/>
    </location>
</feature>
<dbReference type="GO" id="GO:0046872">
    <property type="term" value="F:metal ion binding"/>
    <property type="evidence" value="ECO:0007669"/>
    <property type="project" value="InterPro"/>
</dbReference>
<feature type="domain" description="Purple acid phosphatase C-terminal" evidence="5">
    <location>
        <begin position="379"/>
        <end position="431"/>
    </location>
</feature>
<proteinExistence type="inferred from homology"/>
<keyword evidence="8" id="KW-1185">Reference proteome</keyword>
<feature type="domain" description="Calcineurin-like phosphoesterase" evidence="4">
    <location>
        <begin position="146"/>
        <end position="355"/>
    </location>
</feature>